<dbReference type="Gene3D" id="3.30.565.10">
    <property type="entry name" value="Histidine kinase-like ATPase, C-terminal domain"/>
    <property type="match status" value="1"/>
</dbReference>
<dbReference type="CDD" id="cd16922">
    <property type="entry name" value="HATPase_EvgS-ArcB-TorS-like"/>
    <property type="match status" value="1"/>
</dbReference>
<feature type="coiled-coil region" evidence="19">
    <location>
        <begin position="9"/>
        <end position="71"/>
    </location>
</feature>
<dbReference type="Pfam" id="PF00512">
    <property type="entry name" value="HisKA"/>
    <property type="match status" value="1"/>
</dbReference>
<feature type="domain" description="HPt" evidence="23">
    <location>
        <begin position="500"/>
        <end position="593"/>
    </location>
</feature>
<dbReference type="InterPro" id="IPR005467">
    <property type="entry name" value="His_kinase_dom"/>
</dbReference>
<evidence type="ECO:0000256" key="19">
    <source>
        <dbReference type="SAM" id="Coils"/>
    </source>
</evidence>
<dbReference type="PANTHER" id="PTHR43047">
    <property type="entry name" value="TWO-COMPONENT HISTIDINE PROTEIN KINASE"/>
    <property type="match status" value="1"/>
</dbReference>
<reference evidence="24 25" key="1">
    <citation type="submission" date="2018-06" db="EMBL/GenBank/DDBJ databases">
        <title>Isolation of heavy metals resistant Paenibacillus silvae NC2 from Gold-Copper mine in ZiJin, China.</title>
        <authorList>
            <person name="Xu J."/>
            <person name="Mazhar H.S."/>
            <person name="Rensing C."/>
        </authorList>
    </citation>
    <scope>NUCLEOTIDE SEQUENCE [LARGE SCALE GENOMIC DNA]</scope>
    <source>
        <strain evidence="24 25">NC2</strain>
    </source>
</reference>
<feature type="domain" description="Histidine kinase" evidence="21">
    <location>
        <begin position="85"/>
        <end position="307"/>
    </location>
</feature>
<dbReference type="InterPro" id="IPR004358">
    <property type="entry name" value="Sig_transdc_His_kin-like_C"/>
</dbReference>
<dbReference type="Gene3D" id="3.40.50.2300">
    <property type="match status" value="1"/>
</dbReference>
<evidence type="ECO:0000256" key="11">
    <source>
        <dbReference type="ARBA" id="ARBA00022777"/>
    </source>
</evidence>
<evidence type="ECO:0000256" key="17">
    <source>
        <dbReference type="PROSITE-ProRule" id="PRU00110"/>
    </source>
</evidence>
<dbReference type="InterPro" id="IPR011006">
    <property type="entry name" value="CheY-like_superfamily"/>
</dbReference>
<dbReference type="Gene3D" id="1.10.287.130">
    <property type="match status" value="1"/>
</dbReference>
<dbReference type="Pfam" id="PF01627">
    <property type="entry name" value="Hpt"/>
    <property type="match status" value="1"/>
</dbReference>
<keyword evidence="11 24" id="KW-0418">Kinase</keyword>
<evidence type="ECO:0000256" key="9">
    <source>
        <dbReference type="ARBA" id="ARBA00022692"/>
    </source>
</evidence>
<dbReference type="PANTHER" id="PTHR43047:SF66">
    <property type="entry name" value="HISKA"/>
    <property type="match status" value="1"/>
</dbReference>
<evidence type="ECO:0000256" key="1">
    <source>
        <dbReference type="ARBA" id="ARBA00000085"/>
    </source>
</evidence>
<proteinExistence type="inferred from homology"/>
<dbReference type="GO" id="GO:0005886">
    <property type="term" value="C:plasma membrane"/>
    <property type="evidence" value="ECO:0007669"/>
    <property type="project" value="UniProtKB-SubCell"/>
</dbReference>
<organism evidence="24 25">
    <name type="scientific">Paenibacillus silvae</name>
    <dbReference type="NCBI Taxonomy" id="1325358"/>
    <lineage>
        <taxon>Bacteria</taxon>
        <taxon>Bacillati</taxon>
        <taxon>Bacillota</taxon>
        <taxon>Bacilli</taxon>
        <taxon>Bacillales</taxon>
        <taxon>Paenibacillaceae</taxon>
        <taxon>Paenibacillus</taxon>
    </lineage>
</organism>
<comment type="subcellular location">
    <subcellularLocation>
        <location evidence="2">Cell inner membrane</location>
        <topology evidence="2">Multi-pass membrane protein</topology>
    </subcellularLocation>
</comment>
<keyword evidence="10" id="KW-0547">Nucleotide-binding</keyword>
<sequence length="596" mass="66496">MNQERDEVMSNDNEEIQRLRRTVEQLSDRMIRSKEQEERTLSAFSEMNNELVTLQRRLAKNNANLELARKQAVESDESKSAFMAVVSHDFRTPLNGILGMAELLSLSPLSEEQKNSVTVIQEAAKLLLKLIEDLLDLSKLEAGQMRLEQGEVNLQAILDQIAQLLWPQIEKTGNRLLIDLDAEVASVLQGDSTRITQVLINLIQNANKFTTDGLVEVRVKRLKHQVHHTQLIRFEVQDTGIGITEADQARLFEPYVQTEQGRAKKYEGTGLGLSICKSLVTLMNGQIGIKSKEGQGSTFWFEIELGVQADQGDESVRRPAGDDSPVHAAGQGQDDNSAPEMDSHEANKKAELALPMLLADDNAINRQLVQLQLKKLGYTQVECVSNGQEALDAFRHKTYSLILMDSMMPVMDGIEAARQIRIIERNEMRETTPIIAMTGNVMKSEQERCYEAGMNDFIGKPCTLDVLGVAIRKWHSASKPVEILNMNVVREIAALNTEGNETLLSMLLEMYCAETPGKIEDLRRHVVSADHTAAVETAHDLKSGSLSLGISYLSNLFSQIEEQAKKEQTHLAEPLLDKLLPAYQTACEALRQANAD</sequence>
<dbReference type="SUPFAM" id="SSF52172">
    <property type="entry name" value="CheY-like"/>
    <property type="match status" value="1"/>
</dbReference>
<keyword evidence="7 18" id="KW-0597">Phosphoprotein</keyword>
<evidence type="ECO:0000313" key="25">
    <source>
        <dbReference type="Proteomes" id="UP000249204"/>
    </source>
</evidence>
<feature type="modified residue" description="Phosphohistidine" evidence="17">
    <location>
        <position position="539"/>
    </location>
</feature>
<dbReference type="Pfam" id="PF02518">
    <property type="entry name" value="HATPase_c"/>
    <property type="match status" value="1"/>
</dbReference>
<keyword evidence="13" id="KW-1133">Transmembrane helix</keyword>
<feature type="compositionally biased region" description="Basic and acidic residues" evidence="20">
    <location>
        <begin position="314"/>
        <end position="325"/>
    </location>
</feature>
<feature type="region of interest" description="Disordered" evidence="20">
    <location>
        <begin position="312"/>
        <end position="345"/>
    </location>
</feature>
<dbReference type="Proteomes" id="UP000249204">
    <property type="component" value="Unassembled WGS sequence"/>
</dbReference>
<dbReference type="AlphaFoldDB" id="A0A2W6P8D0"/>
<dbReference type="PROSITE" id="PS50894">
    <property type="entry name" value="HPT"/>
    <property type="match status" value="1"/>
</dbReference>
<dbReference type="SUPFAM" id="SSF47226">
    <property type="entry name" value="Histidine-containing phosphotransfer domain, HPT domain"/>
    <property type="match status" value="1"/>
</dbReference>
<name>A0A2W6P8D0_9BACL</name>
<keyword evidence="6" id="KW-0997">Cell inner membrane</keyword>
<evidence type="ECO:0000256" key="4">
    <source>
        <dbReference type="ARBA" id="ARBA00012438"/>
    </source>
</evidence>
<accession>A0A2W6P8D0</accession>
<evidence type="ECO:0000256" key="8">
    <source>
        <dbReference type="ARBA" id="ARBA00022679"/>
    </source>
</evidence>
<feature type="modified residue" description="4-aspartylphosphate" evidence="18">
    <location>
        <position position="405"/>
    </location>
</feature>
<keyword evidence="8" id="KW-0808">Transferase</keyword>
<dbReference type="CDD" id="cd17546">
    <property type="entry name" value="REC_hyHK_CKI1_RcsC-like"/>
    <property type="match status" value="1"/>
</dbReference>
<dbReference type="PROSITE" id="PS50110">
    <property type="entry name" value="RESPONSE_REGULATORY"/>
    <property type="match status" value="1"/>
</dbReference>
<keyword evidence="14" id="KW-0902">Two-component regulatory system</keyword>
<evidence type="ECO:0000256" key="5">
    <source>
        <dbReference type="ARBA" id="ARBA00022475"/>
    </source>
</evidence>
<dbReference type="FunFam" id="3.30.565.10:FF:000010">
    <property type="entry name" value="Sensor histidine kinase RcsC"/>
    <property type="match status" value="1"/>
</dbReference>
<dbReference type="SMART" id="SM00388">
    <property type="entry name" value="HisKA"/>
    <property type="match status" value="1"/>
</dbReference>
<dbReference type="Pfam" id="PF00072">
    <property type="entry name" value="Response_reg"/>
    <property type="match status" value="1"/>
</dbReference>
<evidence type="ECO:0000259" key="23">
    <source>
        <dbReference type="PROSITE" id="PS50894"/>
    </source>
</evidence>
<keyword evidence="19" id="KW-0175">Coiled coil</keyword>
<dbReference type="PROSITE" id="PS50109">
    <property type="entry name" value="HIS_KIN"/>
    <property type="match status" value="1"/>
</dbReference>
<evidence type="ECO:0000256" key="7">
    <source>
        <dbReference type="ARBA" id="ARBA00022553"/>
    </source>
</evidence>
<dbReference type="InterPro" id="IPR003594">
    <property type="entry name" value="HATPase_dom"/>
</dbReference>
<evidence type="ECO:0000256" key="14">
    <source>
        <dbReference type="ARBA" id="ARBA00023012"/>
    </source>
</evidence>
<dbReference type="InterPro" id="IPR036097">
    <property type="entry name" value="HisK_dim/P_sf"/>
</dbReference>
<evidence type="ECO:0000256" key="3">
    <source>
        <dbReference type="ARBA" id="ARBA00006402"/>
    </source>
</evidence>
<evidence type="ECO:0000259" key="22">
    <source>
        <dbReference type="PROSITE" id="PS50110"/>
    </source>
</evidence>
<dbReference type="InterPro" id="IPR036641">
    <property type="entry name" value="HPT_dom_sf"/>
</dbReference>
<evidence type="ECO:0000256" key="15">
    <source>
        <dbReference type="ARBA" id="ARBA00023136"/>
    </source>
</evidence>
<dbReference type="Gene3D" id="1.20.120.160">
    <property type="entry name" value="HPT domain"/>
    <property type="match status" value="1"/>
</dbReference>
<keyword evidence="15" id="KW-0472">Membrane</keyword>
<feature type="domain" description="Response regulatory" evidence="22">
    <location>
        <begin position="355"/>
        <end position="475"/>
    </location>
</feature>
<evidence type="ECO:0000256" key="12">
    <source>
        <dbReference type="ARBA" id="ARBA00022840"/>
    </source>
</evidence>
<dbReference type="GO" id="GO:0009927">
    <property type="term" value="F:histidine phosphotransfer kinase activity"/>
    <property type="evidence" value="ECO:0007669"/>
    <property type="project" value="TreeGrafter"/>
</dbReference>
<dbReference type="GO" id="GO:0000155">
    <property type="term" value="F:phosphorelay sensor kinase activity"/>
    <property type="evidence" value="ECO:0007669"/>
    <property type="project" value="InterPro"/>
</dbReference>
<dbReference type="EC" id="2.7.13.3" evidence="4"/>
<dbReference type="InterPro" id="IPR003661">
    <property type="entry name" value="HisK_dim/P_dom"/>
</dbReference>
<dbReference type="InterPro" id="IPR008207">
    <property type="entry name" value="Sig_transdc_His_kin_Hpt_dom"/>
</dbReference>
<dbReference type="SMART" id="SM00448">
    <property type="entry name" value="REC"/>
    <property type="match status" value="1"/>
</dbReference>
<dbReference type="EMBL" id="QKWW01000024">
    <property type="protein sequence ID" value="PZT55940.1"/>
    <property type="molecule type" value="Genomic_DNA"/>
</dbReference>
<evidence type="ECO:0000313" key="24">
    <source>
        <dbReference type="EMBL" id="PZT55940.1"/>
    </source>
</evidence>
<dbReference type="SUPFAM" id="SSF47384">
    <property type="entry name" value="Homodimeric domain of signal transducing histidine kinase"/>
    <property type="match status" value="1"/>
</dbReference>
<evidence type="ECO:0000256" key="10">
    <source>
        <dbReference type="ARBA" id="ARBA00022741"/>
    </source>
</evidence>
<comment type="caution">
    <text evidence="24">The sequence shown here is derived from an EMBL/GenBank/DDBJ whole genome shotgun (WGS) entry which is preliminary data.</text>
</comment>
<dbReference type="InterPro" id="IPR036890">
    <property type="entry name" value="HATPase_C_sf"/>
</dbReference>
<keyword evidence="12" id="KW-0067">ATP-binding</keyword>
<dbReference type="SUPFAM" id="SSF55874">
    <property type="entry name" value="ATPase domain of HSP90 chaperone/DNA topoisomerase II/histidine kinase"/>
    <property type="match status" value="1"/>
</dbReference>
<evidence type="ECO:0000256" key="16">
    <source>
        <dbReference type="ARBA" id="ARBA00074306"/>
    </source>
</evidence>
<evidence type="ECO:0000256" key="6">
    <source>
        <dbReference type="ARBA" id="ARBA00022519"/>
    </source>
</evidence>
<evidence type="ECO:0000256" key="20">
    <source>
        <dbReference type="SAM" id="MobiDB-lite"/>
    </source>
</evidence>
<dbReference type="InterPro" id="IPR001789">
    <property type="entry name" value="Sig_transdc_resp-reg_receiver"/>
</dbReference>
<dbReference type="CDD" id="cd00082">
    <property type="entry name" value="HisKA"/>
    <property type="match status" value="1"/>
</dbReference>
<dbReference type="PRINTS" id="PR00344">
    <property type="entry name" value="BCTRLSENSOR"/>
</dbReference>
<dbReference type="GO" id="GO:0005524">
    <property type="term" value="F:ATP binding"/>
    <property type="evidence" value="ECO:0007669"/>
    <property type="project" value="UniProtKB-KW"/>
</dbReference>
<evidence type="ECO:0000256" key="2">
    <source>
        <dbReference type="ARBA" id="ARBA00004429"/>
    </source>
</evidence>
<keyword evidence="5" id="KW-1003">Cell membrane</keyword>
<evidence type="ECO:0000256" key="13">
    <source>
        <dbReference type="ARBA" id="ARBA00022989"/>
    </source>
</evidence>
<comment type="similarity">
    <text evidence="3">In the N-terminal section; belongs to the phytochrome family.</text>
</comment>
<comment type="catalytic activity">
    <reaction evidence="1">
        <text>ATP + protein L-histidine = ADP + protein N-phospho-L-histidine.</text>
        <dbReference type="EC" id="2.7.13.3"/>
    </reaction>
</comment>
<evidence type="ECO:0000259" key="21">
    <source>
        <dbReference type="PROSITE" id="PS50109"/>
    </source>
</evidence>
<keyword evidence="9" id="KW-0812">Transmembrane</keyword>
<dbReference type="SMART" id="SM00387">
    <property type="entry name" value="HATPase_c"/>
    <property type="match status" value="1"/>
</dbReference>
<protein>
    <recommendedName>
        <fullName evidence="16">Circadian input-output histidine kinase CikA</fullName>
        <ecNumber evidence="4">2.7.13.3</ecNumber>
    </recommendedName>
</protein>
<gene>
    <name evidence="24" type="ORF">DN757_09160</name>
</gene>
<evidence type="ECO:0000256" key="18">
    <source>
        <dbReference type="PROSITE-ProRule" id="PRU00169"/>
    </source>
</evidence>